<dbReference type="GO" id="GO:0016301">
    <property type="term" value="F:kinase activity"/>
    <property type="evidence" value="ECO:0007669"/>
    <property type="project" value="UniProtKB-KW"/>
</dbReference>
<accession>S4NWI3</accession>
<keyword evidence="1" id="KW-0175">Coiled coil</keyword>
<dbReference type="EMBL" id="GAIX01011216">
    <property type="protein sequence ID" value="JAA81344.1"/>
    <property type="molecule type" value="Transcribed_RNA"/>
</dbReference>
<keyword evidence="2" id="KW-0808">Transferase</keyword>
<keyword evidence="2" id="KW-0418">Kinase</keyword>
<name>S4NWI3_9NEOP</name>
<dbReference type="AlphaFoldDB" id="S4NWI3"/>
<protein>
    <submittedName>
        <fullName evidence="2">Citron Rho-interacting kinase</fullName>
    </submittedName>
</protein>
<evidence type="ECO:0000313" key="2">
    <source>
        <dbReference type="EMBL" id="JAA81344.1"/>
    </source>
</evidence>
<feature type="coiled-coil region" evidence="1">
    <location>
        <begin position="20"/>
        <end position="87"/>
    </location>
</feature>
<organism evidence="2">
    <name type="scientific">Pararge aegeria</name>
    <name type="common">speckled wood butterfly</name>
    <dbReference type="NCBI Taxonomy" id="116150"/>
    <lineage>
        <taxon>Eukaryota</taxon>
        <taxon>Metazoa</taxon>
        <taxon>Ecdysozoa</taxon>
        <taxon>Arthropoda</taxon>
        <taxon>Hexapoda</taxon>
        <taxon>Insecta</taxon>
        <taxon>Pterygota</taxon>
        <taxon>Neoptera</taxon>
        <taxon>Endopterygota</taxon>
        <taxon>Lepidoptera</taxon>
        <taxon>Glossata</taxon>
        <taxon>Ditrysia</taxon>
        <taxon>Papilionoidea</taxon>
        <taxon>Nymphalidae</taxon>
        <taxon>Satyrinae</taxon>
        <taxon>Satyrini</taxon>
        <taxon>Parargina</taxon>
        <taxon>Pararge</taxon>
    </lineage>
</organism>
<reference evidence="2" key="1">
    <citation type="journal article" date="2013" name="BMC Genomics">
        <title>Unscrambling butterfly oogenesis.</title>
        <authorList>
            <person name="Carter J.M."/>
            <person name="Baker S.C."/>
            <person name="Pink R."/>
            <person name="Carter D.R."/>
            <person name="Collins A."/>
            <person name="Tomlin J."/>
            <person name="Gibbs M."/>
            <person name="Breuker C.J."/>
        </authorList>
    </citation>
    <scope>NUCLEOTIDE SEQUENCE</scope>
    <source>
        <tissue evidence="2">Ovary</tissue>
    </source>
</reference>
<evidence type="ECO:0000256" key="1">
    <source>
        <dbReference type="SAM" id="Coils"/>
    </source>
</evidence>
<feature type="non-terminal residue" evidence="2">
    <location>
        <position position="1"/>
    </location>
</feature>
<proteinExistence type="predicted"/>
<reference evidence="2" key="2">
    <citation type="submission" date="2013-05" db="EMBL/GenBank/DDBJ databases">
        <authorList>
            <person name="Carter J.-M."/>
            <person name="Baker S.C."/>
            <person name="Pink R."/>
            <person name="Carter D.R.F."/>
            <person name="Collins A."/>
            <person name="Tomlin J."/>
            <person name="Gibbs M."/>
            <person name="Breuker C.J."/>
        </authorList>
    </citation>
    <scope>NUCLEOTIDE SEQUENCE</scope>
    <source>
        <tissue evidence="2">Ovary</tissue>
    </source>
</reference>
<feature type="non-terminal residue" evidence="2">
    <location>
        <position position="103"/>
    </location>
</feature>
<sequence length="103" mass="11657">KDEDKQKMEQLMHTKLSEAEKNAQKKIETLKTTISERETELSAIAAERIQKQAQQSSEVISSLQDQLERVRSQLKNVESENVKLIQNATSNTSEVGNTIQTLT</sequence>